<organism evidence="1 2">
    <name type="scientific">Pseudogemmobacter faecipullorum</name>
    <dbReference type="NCBI Taxonomy" id="2755041"/>
    <lineage>
        <taxon>Bacteria</taxon>
        <taxon>Pseudomonadati</taxon>
        <taxon>Pseudomonadota</taxon>
        <taxon>Alphaproteobacteria</taxon>
        <taxon>Rhodobacterales</taxon>
        <taxon>Paracoccaceae</taxon>
        <taxon>Pseudogemmobacter</taxon>
    </lineage>
</organism>
<gene>
    <name evidence="1" type="ORF">H0485_17115</name>
</gene>
<keyword evidence="2" id="KW-1185">Reference proteome</keyword>
<name>A0ABS8CQP0_9RHOB</name>
<dbReference type="RefSeq" id="WP_226937166.1">
    <property type="nucleotide sequence ID" value="NZ_JACDXX010000019.1"/>
</dbReference>
<dbReference type="Proteomes" id="UP001198571">
    <property type="component" value="Unassembled WGS sequence"/>
</dbReference>
<accession>A0ABS8CQP0</accession>
<protein>
    <submittedName>
        <fullName evidence="1">Uncharacterized protein</fullName>
    </submittedName>
</protein>
<comment type="caution">
    <text evidence="1">The sequence shown here is derived from an EMBL/GenBank/DDBJ whole genome shotgun (WGS) entry which is preliminary data.</text>
</comment>
<evidence type="ECO:0000313" key="1">
    <source>
        <dbReference type="EMBL" id="MCB5411715.1"/>
    </source>
</evidence>
<proteinExistence type="predicted"/>
<evidence type="ECO:0000313" key="2">
    <source>
        <dbReference type="Proteomes" id="UP001198571"/>
    </source>
</evidence>
<reference evidence="1 2" key="1">
    <citation type="submission" date="2020-07" db="EMBL/GenBank/DDBJ databases">
        <title>Pseudogemmobacter sp. nov., isolated from poultry manure in Taiwan.</title>
        <authorList>
            <person name="Lin S.-Y."/>
            <person name="Tang Y.-S."/>
            <person name="Young C.-C."/>
        </authorList>
    </citation>
    <scope>NUCLEOTIDE SEQUENCE [LARGE SCALE GENOMIC DNA]</scope>
    <source>
        <strain evidence="1 2">CC-YST710</strain>
    </source>
</reference>
<sequence>MARGDSIFRIFDEVARLERADDYGNHTAEINDVSLIWPEALAELLYVPKDAPLAQNMAVLAHRLSALQPEIFVELPELIENAESATIVHQEGLDDNLVEEEQE</sequence>
<dbReference type="EMBL" id="JACDXX010000019">
    <property type="protein sequence ID" value="MCB5411715.1"/>
    <property type="molecule type" value="Genomic_DNA"/>
</dbReference>